<reference evidence="2 3" key="1">
    <citation type="submission" date="2016-12" db="EMBL/GenBank/DDBJ databases">
        <title>The genomes of Aspergillus section Nigri reveals drivers in fungal speciation.</title>
        <authorList>
            <consortium name="DOE Joint Genome Institute"/>
            <person name="Vesth T.C."/>
            <person name="Nybo J."/>
            <person name="Theobald S."/>
            <person name="Brandl J."/>
            <person name="Frisvad J.C."/>
            <person name="Nielsen K.F."/>
            <person name="Lyhne E.K."/>
            <person name="Kogle M.E."/>
            <person name="Kuo A."/>
            <person name="Riley R."/>
            <person name="Clum A."/>
            <person name="Nolan M."/>
            <person name="Lipzen A."/>
            <person name="Salamov A."/>
            <person name="Henrissat B."/>
            <person name="Wiebenga A."/>
            <person name="De Vries R.P."/>
            <person name="Grigoriev I.V."/>
            <person name="Mortensen U.H."/>
            <person name="Andersen M.R."/>
            <person name="Baker S.E."/>
        </authorList>
    </citation>
    <scope>NUCLEOTIDE SEQUENCE [LARGE SCALE GENOMIC DNA]</scope>
    <source>
        <strain evidence="2 3">CBS 117.55</strain>
    </source>
</reference>
<evidence type="ECO:0000313" key="2">
    <source>
        <dbReference type="EMBL" id="PWY65230.1"/>
    </source>
</evidence>
<comment type="caution">
    <text evidence="2">The sequence shown here is derived from an EMBL/GenBank/DDBJ whole genome shotgun (WGS) entry which is preliminary data.</text>
</comment>
<feature type="region of interest" description="Disordered" evidence="1">
    <location>
        <begin position="58"/>
        <end position="93"/>
    </location>
</feature>
<keyword evidence="3" id="KW-1185">Reference proteome</keyword>
<dbReference type="RefSeq" id="XP_025394441.1">
    <property type="nucleotide sequence ID" value="XM_025538490.1"/>
</dbReference>
<dbReference type="Proteomes" id="UP000247233">
    <property type="component" value="Unassembled WGS sequence"/>
</dbReference>
<feature type="compositionally biased region" description="Low complexity" evidence="1">
    <location>
        <begin position="61"/>
        <end position="71"/>
    </location>
</feature>
<gene>
    <name evidence="2" type="ORF">BO70DRAFT_188494</name>
</gene>
<organism evidence="2 3">
    <name type="scientific">Aspergillus heteromorphus CBS 117.55</name>
    <dbReference type="NCBI Taxonomy" id="1448321"/>
    <lineage>
        <taxon>Eukaryota</taxon>
        <taxon>Fungi</taxon>
        <taxon>Dikarya</taxon>
        <taxon>Ascomycota</taxon>
        <taxon>Pezizomycotina</taxon>
        <taxon>Eurotiomycetes</taxon>
        <taxon>Eurotiomycetidae</taxon>
        <taxon>Eurotiales</taxon>
        <taxon>Aspergillaceae</taxon>
        <taxon>Aspergillus</taxon>
        <taxon>Aspergillus subgen. Circumdati</taxon>
    </lineage>
</organism>
<dbReference type="GeneID" id="37060727"/>
<accession>A0A317UZ05</accession>
<sequence length="108" mass="11485">MIAAARGSFLGVLSPASDLLAGRMSDQLAVPRESDMLCQHDHGSGCPLVMDKNAAGDDRCSSAGGLSASGGEDWSRQTSFHGSRHETSDSHHHYRPCWVGQKGGWQCT</sequence>
<protein>
    <submittedName>
        <fullName evidence="2">Uncharacterized protein</fullName>
    </submittedName>
</protein>
<evidence type="ECO:0000256" key="1">
    <source>
        <dbReference type="SAM" id="MobiDB-lite"/>
    </source>
</evidence>
<dbReference type="VEuPathDB" id="FungiDB:BO70DRAFT_188494"/>
<proteinExistence type="predicted"/>
<dbReference type="AlphaFoldDB" id="A0A317UZ05"/>
<evidence type="ECO:0000313" key="3">
    <source>
        <dbReference type="Proteomes" id="UP000247233"/>
    </source>
</evidence>
<dbReference type="EMBL" id="MSFL01000053">
    <property type="protein sequence ID" value="PWY65230.1"/>
    <property type="molecule type" value="Genomic_DNA"/>
</dbReference>
<name>A0A317UZ05_9EURO</name>